<dbReference type="AlphaFoldDB" id="A0AAW2BWQ2"/>
<comment type="caution">
    <text evidence="1">The sequence shown here is derived from an EMBL/GenBank/DDBJ whole genome shotgun (WGS) entry which is preliminary data.</text>
</comment>
<organism evidence="1 2">
    <name type="scientific">Lithocarpus litseifolius</name>
    <dbReference type="NCBI Taxonomy" id="425828"/>
    <lineage>
        <taxon>Eukaryota</taxon>
        <taxon>Viridiplantae</taxon>
        <taxon>Streptophyta</taxon>
        <taxon>Embryophyta</taxon>
        <taxon>Tracheophyta</taxon>
        <taxon>Spermatophyta</taxon>
        <taxon>Magnoliopsida</taxon>
        <taxon>eudicotyledons</taxon>
        <taxon>Gunneridae</taxon>
        <taxon>Pentapetalae</taxon>
        <taxon>rosids</taxon>
        <taxon>fabids</taxon>
        <taxon>Fagales</taxon>
        <taxon>Fagaceae</taxon>
        <taxon>Lithocarpus</taxon>
    </lineage>
</organism>
<gene>
    <name evidence="1" type="ORF">SO802_030117</name>
</gene>
<name>A0AAW2BWQ2_9ROSI</name>
<protein>
    <submittedName>
        <fullName evidence="1">Uncharacterized protein</fullName>
    </submittedName>
</protein>
<reference evidence="1 2" key="1">
    <citation type="submission" date="2024-01" db="EMBL/GenBank/DDBJ databases">
        <title>A telomere-to-telomere, gap-free genome of sweet tea (Lithocarpus litseifolius).</title>
        <authorList>
            <person name="Zhou J."/>
        </authorList>
    </citation>
    <scope>NUCLEOTIDE SEQUENCE [LARGE SCALE GENOMIC DNA]</scope>
    <source>
        <strain evidence="1">Zhou-2022a</strain>
        <tissue evidence="1">Leaf</tissue>
    </source>
</reference>
<dbReference type="EMBL" id="JAZDWU010000010">
    <property type="protein sequence ID" value="KAK9989878.1"/>
    <property type="molecule type" value="Genomic_DNA"/>
</dbReference>
<dbReference type="Proteomes" id="UP001459277">
    <property type="component" value="Unassembled WGS sequence"/>
</dbReference>
<sequence>MLVIHEGEEVRKIVKWKLMGEIAQVLIQKQKAESHDTATYQDLLSKYADMSLGEGSSVLLSKQWSMQQ</sequence>
<keyword evidence="2" id="KW-1185">Reference proteome</keyword>
<proteinExistence type="predicted"/>
<evidence type="ECO:0000313" key="2">
    <source>
        <dbReference type="Proteomes" id="UP001459277"/>
    </source>
</evidence>
<evidence type="ECO:0000313" key="1">
    <source>
        <dbReference type="EMBL" id="KAK9989878.1"/>
    </source>
</evidence>
<accession>A0AAW2BWQ2</accession>